<comment type="subcellular location">
    <subcellularLocation>
        <location evidence="1">Cell membrane</location>
        <topology evidence="1">Single-pass type I membrane protein</topology>
    </subcellularLocation>
</comment>
<dbReference type="PANTHER" id="PTHR27004:SF428">
    <property type="entry name" value="OS01G0160600 PROTEIN"/>
    <property type="match status" value="1"/>
</dbReference>
<reference evidence="12" key="1">
    <citation type="submission" date="2025-08" db="UniProtKB">
        <authorList>
            <consortium name="RefSeq"/>
        </authorList>
    </citation>
    <scope>IDENTIFICATION</scope>
    <source>
        <tissue evidence="12">Seedling</tissue>
    </source>
</reference>
<dbReference type="PANTHER" id="PTHR27004">
    <property type="entry name" value="RECEPTOR-LIKE PROTEIN 12 ISOFORM X1"/>
    <property type="match status" value="1"/>
</dbReference>
<evidence type="ECO:0000256" key="4">
    <source>
        <dbReference type="ARBA" id="ARBA00022614"/>
    </source>
</evidence>
<evidence type="ECO:0000256" key="7">
    <source>
        <dbReference type="ARBA" id="ARBA00022989"/>
    </source>
</evidence>
<evidence type="ECO:0000313" key="12">
    <source>
        <dbReference type="RefSeq" id="XP_060671456.1"/>
    </source>
</evidence>
<dbReference type="Gene3D" id="3.80.10.10">
    <property type="entry name" value="Ribonuclease Inhibitor"/>
    <property type="match status" value="1"/>
</dbReference>
<evidence type="ECO:0000256" key="1">
    <source>
        <dbReference type="ARBA" id="ARBA00004251"/>
    </source>
</evidence>
<dbReference type="RefSeq" id="XP_060671456.1">
    <property type="nucleotide sequence ID" value="XM_060815473.1"/>
</dbReference>
<keyword evidence="7" id="KW-1133">Transmembrane helix</keyword>
<accession>A0ABM4A400</accession>
<dbReference type="GeneID" id="132803195"/>
<evidence type="ECO:0000256" key="3">
    <source>
        <dbReference type="ARBA" id="ARBA00022475"/>
    </source>
</evidence>
<evidence type="ECO:0000256" key="2">
    <source>
        <dbReference type="ARBA" id="ARBA00009592"/>
    </source>
</evidence>
<keyword evidence="11" id="KW-1185">Reference proteome</keyword>
<keyword evidence="6" id="KW-0677">Repeat</keyword>
<dbReference type="SUPFAM" id="SSF52058">
    <property type="entry name" value="L domain-like"/>
    <property type="match status" value="1"/>
</dbReference>
<protein>
    <submittedName>
        <fullName evidence="12">Receptor-like protein 33</fullName>
    </submittedName>
</protein>
<evidence type="ECO:0000256" key="8">
    <source>
        <dbReference type="ARBA" id="ARBA00023136"/>
    </source>
</evidence>
<evidence type="ECO:0000256" key="5">
    <source>
        <dbReference type="ARBA" id="ARBA00022692"/>
    </source>
</evidence>
<sequence>MNYLNLSHNFLTNIEHLPWKSLQYLYLRSNLLKGHLPIPPPSVLVFSVSNNKLTGENPALICNSIFINVLDVSNNSMTGEIPPCIRNFSYNLLVLNMGLNKLHGVIPMTFSKGNSLRNLNLNGNQLEGFLSPSLLNCLWLEVLDVGNNRINGTFPYWLESLPVLQVLILRSNRFHGSIGSPKTTFPFQSLRIMDISNNEFCGILPEKYFENLMAMTNITYADKLKYMGENYYQDSVVVTLKGLLIDMEIIQTIFTTIDFSNNVSEGEIPQLIGKLKSLKGLNFSHNRFNCSIPSSLANLSNLEWFDLSSNELVGEIPQQLTNMTSLSMLNLSENRLFGRIPHGKQFDTFENKSYLGNLGLCGVPLSKTCSNNEAP</sequence>
<proteinExistence type="inferred from homology"/>
<keyword evidence="10" id="KW-0325">Glycoprotein</keyword>
<dbReference type="Pfam" id="PF00560">
    <property type="entry name" value="LRR_1"/>
    <property type="match status" value="6"/>
</dbReference>
<keyword evidence="4" id="KW-0433">Leucine-rich repeat</keyword>
<gene>
    <name evidence="12" type="primary">LOC132803195</name>
</gene>
<keyword evidence="8" id="KW-0472">Membrane</keyword>
<keyword evidence="3" id="KW-1003">Cell membrane</keyword>
<dbReference type="InterPro" id="IPR001611">
    <property type="entry name" value="Leu-rich_rpt"/>
</dbReference>
<keyword evidence="9" id="KW-0675">Receptor</keyword>
<evidence type="ECO:0000256" key="9">
    <source>
        <dbReference type="ARBA" id="ARBA00023170"/>
    </source>
</evidence>
<dbReference type="InterPro" id="IPR032675">
    <property type="entry name" value="LRR_dom_sf"/>
</dbReference>
<keyword evidence="5" id="KW-0812">Transmembrane</keyword>
<comment type="similarity">
    <text evidence="2">Belongs to the RLP family.</text>
</comment>
<dbReference type="Proteomes" id="UP001652623">
    <property type="component" value="Chromosome 3"/>
</dbReference>
<evidence type="ECO:0000313" key="11">
    <source>
        <dbReference type="Proteomes" id="UP001652623"/>
    </source>
</evidence>
<organism evidence="11 12">
    <name type="scientific">Ziziphus jujuba</name>
    <name type="common">Chinese jujube</name>
    <name type="synonym">Ziziphus sativa</name>
    <dbReference type="NCBI Taxonomy" id="326968"/>
    <lineage>
        <taxon>Eukaryota</taxon>
        <taxon>Viridiplantae</taxon>
        <taxon>Streptophyta</taxon>
        <taxon>Embryophyta</taxon>
        <taxon>Tracheophyta</taxon>
        <taxon>Spermatophyta</taxon>
        <taxon>Magnoliopsida</taxon>
        <taxon>eudicotyledons</taxon>
        <taxon>Gunneridae</taxon>
        <taxon>Pentapetalae</taxon>
        <taxon>rosids</taxon>
        <taxon>fabids</taxon>
        <taxon>Rosales</taxon>
        <taxon>Rhamnaceae</taxon>
        <taxon>Paliureae</taxon>
        <taxon>Ziziphus</taxon>
    </lineage>
</organism>
<name>A0ABM4A400_ZIZJJ</name>
<evidence type="ECO:0000256" key="6">
    <source>
        <dbReference type="ARBA" id="ARBA00022737"/>
    </source>
</evidence>
<evidence type="ECO:0000256" key="10">
    <source>
        <dbReference type="ARBA" id="ARBA00023180"/>
    </source>
</evidence>